<dbReference type="InterPro" id="IPR001138">
    <property type="entry name" value="Zn2Cys6_DnaBD"/>
</dbReference>
<organism evidence="4 5">
    <name type="scientific">Colletotrichum fructicola (strain Nara gc5)</name>
    <name type="common">Anthracnose fungus</name>
    <name type="synonym">Colletotrichum gloeosporioides (strain Nara gc5)</name>
    <dbReference type="NCBI Taxonomy" id="1213859"/>
    <lineage>
        <taxon>Eukaryota</taxon>
        <taxon>Fungi</taxon>
        <taxon>Dikarya</taxon>
        <taxon>Ascomycota</taxon>
        <taxon>Pezizomycotina</taxon>
        <taxon>Sordariomycetes</taxon>
        <taxon>Hypocreomycetidae</taxon>
        <taxon>Glomerellales</taxon>
        <taxon>Glomerellaceae</taxon>
        <taxon>Colletotrichum</taxon>
        <taxon>Colletotrichum gloeosporioides species complex</taxon>
    </lineage>
</organism>
<dbReference type="EMBL" id="ANPB02000006">
    <property type="protein sequence ID" value="KAF4480426.1"/>
    <property type="molecule type" value="Genomic_DNA"/>
</dbReference>
<dbReference type="PANTHER" id="PTHR47256">
    <property type="entry name" value="ZN(II)2CYS6 TRANSCRIPTION FACTOR (EUROFUNG)-RELATED"/>
    <property type="match status" value="1"/>
</dbReference>
<feature type="region of interest" description="Disordered" evidence="2">
    <location>
        <begin position="84"/>
        <end position="120"/>
    </location>
</feature>
<dbReference type="RefSeq" id="XP_031892859.2">
    <property type="nucleotide sequence ID" value="XM_032037365.2"/>
</dbReference>
<sequence>MTRTVKALESSLATRRADLILDLQLWPALTSLDSSTGAIPIACYANAGGTHHPLANLGGAQVFPWSKAEAGVTQIMKPQRELLPAGPAVASGASSERESTPQSVTGGAGASSAPRRRPQTKIACTSCRRRKSKCDGLRPVCSLCAGMGRTKCEYDAGPDVTRFAALKSKHEELQQRVSLFEELFHLLSMRTDSESVEIIRRMRTTNIQTGLGDLVKFIKNADLLIQLASTKSAESSPAPGADVGHHGSLPLDEISSLFESLKPSISKLDATTRTKFLNTIRVQIDALAKSEDSPSDSATTMKGEEGTTKAAALLLKIF</sequence>
<dbReference type="InterPro" id="IPR053187">
    <property type="entry name" value="Notoamide_regulator"/>
</dbReference>
<dbReference type="AlphaFoldDB" id="A0A7J6IVB1"/>
<comment type="caution">
    <text evidence="4">The sequence shown here is derived from an EMBL/GenBank/DDBJ whole genome shotgun (WGS) entry which is preliminary data.</text>
</comment>
<dbReference type="GeneID" id="43621343"/>
<dbReference type="CDD" id="cd00067">
    <property type="entry name" value="GAL4"/>
    <property type="match status" value="1"/>
</dbReference>
<dbReference type="Gene3D" id="4.10.240.10">
    <property type="entry name" value="Zn(2)-C6 fungal-type DNA-binding domain"/>
    <property type="match status" value="1"/>
</dbReference>
<proteinExistence type="predicted"/>
<evidence type="ECO:0000259" key="3">
    <source>
        <dbReference type="PROSITE" id="PS50048"/>
    </source>
</evidence>
<dbReference type="OrthoDB" id="426882at2759"/>
<dbReference type="Pfam" id="PF00172">
    <property type="entry name" value="Zn_clus"/>
    <property type="match status" value="1"/>
</dbReference>
<reference evidence="4 5" key="1">
    <citation type="submission" date="2012-08" db="EMBL/GenBank/DDBJ databases">
        <authorList>
            <person name="Gan P.H.P."/>
            <person name="Ikeda K."/>
            <person name="Irieda H."/>
            <person name="Narusaka M."/>
            <person name="O'Connell R.J."/>
            <person name="Narusaka Y."/>
            <person name="Takano Y."/>
            <person name="Kubo Y."/>
            <person name="Shirasu K."/>
        </authorList>
    </citation>
    <scope>NUCLEOTIDE SEQUENCE [LARGE SCALE GENOMIC DNA]</scope>
    <source>
        <strain evidence="4 5">Nara gc5</strain>
    </source>
</reference>
<dbReference type="GO" id="GO:0008270">
    <property type="term" value="F:zinc ion binding"/>
    <property type="evidence" value="ECO:0007669"/>
    <property type="project" value="InterPro"/>
</dbReference>
<accession>A0A7J6IVB1</accession>
<feature type="domain" description="Zn(2)-C6 fungal-type" evidence="3">
    <location>
        <begin position="123"/>
        <end position="154"/>
    </location>
</feature>
<reference evidence="4 5" key="2">
    <citation type="submission" date="2020-04" db="EMBL/GenBank/DDBJ databases">
        <title>Genome sequencing and assembly of multiple isolates from the Colletotrichum gloeosporioides species complex.</title>
        <authorList>
            <person name="Gan P."/>
            <person name="Shirasu K."/>
        </authorList>
    </citation>
    <scope>NUCLEOTIDE SEQUENCE [LARGE SCALE GENOMIC DNA]</scope>
    <source>
        <strain evidence="4 5">Nara gc5</strain>
    </source>
</reference>
<dbReference type="PROSITE" id="PS00463">
    <property type="entry name" value="ZN2_CY6_FUNGAL_1"/>
    <property type="match status" value="1"/>
</dbReference>
<name>A0A7J6IVB1_COLFN</name>
<dbReference type="SMART" id="SM00066">
    <property type="entry name" value="GAL4"/>
    <property type="match status" value="1"/>
</dbReference>
<evidence type="ECO:0000256" key="2">
    <source>
        <dbReference type="SAM" id="MobiDB-lite"/>
    </source>
</evidence>
<feature type="compositionally biased region" description="Low complexity" evidence="2">
    <location>
        <begin position="84"/>
        <end position="94"/>
    </location>
</feature>
<evidence type="ECO:0000256" key="1">
    <source>
        <dbReference type="ARBA" id="ARBA00023242"/>
    </source>
</evidence>
<keyword evidence="5" id="KW-1185">Reference proteome</keyword>
<dbReference type="InterPro" id="IPR036864">
    <property type="entry name" value="Zn2-C6_fun-type_DNA-bd_sf"/>
</dbReference>
<dbReference type="PROSITE" id="PS50048">
    <property type="entry name" value="ZN2_CY6_FUNGAL_2"/>
    <property type="match status" value="1"/>
</dbReference>
<dbReference type="Proteomes" id="UP000011096">
    <property type="component" value="Unassembled WGS sequence"/>
</dbReference>
<keyword evidence="1" id="KW-0539">Nucleus</keyword>
<evidence type="ECO:0000313" key="5">
    <source>
        <dbReference type="Proteomes" id="UP000011096"/>
    </source>
</evidence>
<dbReference type="SUPFAM" id="SSF57701">
    <property type="entry name" value="Zn2/Cys6 DNA-binding domain"/>
    <property type="match status" value="1"/>
</dbReference>
<dbReference type="PANTHER" id="PTHR47256:SF1">
    <property type="entry name" value="ZN(II)2CYS6 TRANSCRIPTION FACTOR (EUROFUNG)"/>
    <property type="match status" value="1"/>
</dbReference>
<evidence type="ECO:0000313" key="4">
    <source>
        <dbReference type="EMBL" id="KAF4480426.1"/>
    </source>
</evidence>
<dbReference type="GO" id="GO:0000981">
    <property type="term" value="F:DNA-binding transcription factor activity, RNA polymerase II-specific"/>
    <property type="evidence" value="ECO:0007669"/>
    <property type="project" value="InterPro"/>
</dbReference>
<gene>
    <name evidence="4" type="primary">nit-4-0</name>
    <name evidence="4" type="ORF">CGGC5_v011003</name>
</gene>
<dbReference type="InParanoid" id="A0A7J6IVB1"/>
<protein>
    <submittedName>
        <fullName evidence="4">Nitrogen assimilation transcription factor nit-4</fullName>
    </submittedName>
</protein>